<gene>
    <name evidence="1" type="ORF">KUCAC02_028977</name>
</gene>
<proteinExistence type="predicted"/>
<sequence>VCIQVFPAVVAKDVFLRILKNTKDKPVVSKLELKDLKSGSRKAVRGYIKIVVEYVKRTDSVYWTPKVTFGVKDIRHSKAQLAMTLSTCNFSLPAVARPHGAASMRDALPASIRQTERLRMQSRRSLVLAPGGLPSQLVVYVPAGDQPPSSNINSGKRDTTTMYPFIRLQQDLSGSLVTRNKPQILAVCWQCALPCADGISVLVPASG</sequence>
<dbReference type="Proteomes" id="UP001057452">
    <property type="component" value="Chromosome 9"/>
</dbReference>
<evidence type="ECO:0000313" key="1">
    <source>
        <dbReference type="EMBL" id="KAI4821025.1"/>
    </source>
</evidence>
<organism evidence="1 2">
    <name type="scientific">Chaenocephalus aceratus</name>
    <name type="common">Blackfin icefish</name>
    <name type="synonym">Chaenichthys aceratus</name>
    <dbReference type="NCBI Taxonomy" id="36190"/>
    <lineage>
        <taxon>Eukaryota</taxon>
        <taxon>Metazoa</taxon>
        <taxon>Chordata</taxon>
        <taxon>Craniata</taxon>
        <taxon>Vertebrata</taxon>
        <taxon>Euteleostomi</taxon>
        <taxon>Actinopterygii</taxon>
        <taxon>Neopterygii</taxon>
        <taxon>Teleostei</taxon>
        <taxon>Neoteleostei</taxon>
        <taxon>Acanthomorphata</taxon>
        <taxon>Eupercaria</taxon>
        <taxon>Perciformes</taxon>
        <taxon>Notothenioidei</taxon>
        <taxon>Channichthyidae</taxon>
        <taxon>Chaenocephalus</taxon>
    </lineage>
</organism>
<evidence type="ECO:0000313" key="2">
    <source>
        <dbReference type="Proteomes" id="UP001057452"/>
    </source>
</evidence>
<feature type="non-terminal residue" evidence="1">
    <location>
        <position position="1"/>
    </location>
</feature>
<feature type="non-terminal residue" evidence="1">
    <location>
        <position position="207"/>
    </location>
</feature>
<accession>A0ACB9X3E5</accession>
<keyword evidence="2" id="KW-1185">Reference proteome</keyword>
<reference evidence="1" key="1">
    <citation type="submission" date="2022-05" db="EMBL/GenBank/DDBJ databases">
        <title>Chromosome-level genome of Chaenocephalus aceratus.</title>
        <authorList>
            <person name="Park H."/>
        </authorList>
    </citation>
    <scope>NUCLEOTIDE SEQUENCE</scope>
    <source>
        <strain evidence="1">KU_202001</strain>
    </source>
</reference>
<protein>
    <submittedName>
        <fullName evidence="1">Uncharacterized protein</fullName>
    </submittedName>
</protein>
<comment type="caution">
    <text evidence="1">The sequence shown here is derived from an EMBL/GenBank/DDBJ whole genome shotgun (WGS) entry which is preliminary data.</text>
</comment>
<dbReference type="EMBL" id="CM043793">
    <property type="protein sequence ID" value="KAI4821025.1"/>
    <property type="molecule type" value="Genomic_DNA"/>
</dbReference>
<name>A0ACB9X3E5_CHAAC</name>